<sequence length="933" mass="103919">MSDDHEPRRRWNRRNSDGAAWGGENSTNNNNTDDHRTRSYYREPVQISAEFRERIAAAARASIVTLTTFSLLVFSGQEVLPVAWIGNVFAISVLKPTLGATFLSARDVFVPMIPVALISWAVSAALSFSSTEVYRIVLPFVVALFAMVVFLCPWPHLTMKNLMLLIFYLVVSNPLSLKNVATEDVSSSIQDIGPFFVPALVGTICIGLLVSLLVHVVMMKFARSTTASRQVLILMRQVSHETNQLLLSLTRYMQSIGKDSDVARQARTLIDYHTRRRSRIIKRLGDYLPAMRTESRLGLSNEGIDIDAIEAFAACAKKQQKHAELVQAATTQTLLGEDYTSKNSHVREVKEIISENLGYVLERLALEYSKSETVFFFVNASKEDKEQIIHDLQHSMDEYLQAMRQAIHDAEALLQNNDDASRSTAGPMIRVRVTFLALFSFIHELRDVVSATKATKDKSDKVAETAIARLLSCLKMKWLWKDISKRRLATKTAVGLSLASLWVSIPYLNGHLAYTQGVWVGVTVASISLETTGAAYTKALDRLWGTLIAAAYSLFVDKVFHVNAIAKLLTLTLITFISILVSNPNRPYASRYAATSVGSILYGSFDNKMLVDDYVPTRIMLIFVGVTIFLFVELLMFPRSSRTIVQAQTVQLFEDLEQFFYQSSKSCSAISSVSGKDEESNDNFVDPLWMLRHGHKEVDVTSSLRDSVSAVKKTFALAKVEMRPGTLEPSLGMNISLDDVGYDRLLSESENMIVQIDLLVVTLQSLRGYYCQISKEHPVRDLQWPSLVSASLLRIAQQLSEISDEFRLVFPHGLFRPGASNITSIIGAVSLFRRFAQVRLSILADVEDRHASYLDLDDIALSGEGARHTPGFRLTLALAVSAMLGVAQGLQNCGRHLERIVESSFPLEEVKCNENYDHTTAIQFGGSGDSNDS</sequence>
<feature type="transmembrane region" description="Helical" evidence="8">
    <location>
        <begin position="617"/>
        <end position="637"/>
    </location>
</feature>
<dbReference type="PANTHER" id="PTHR30509:SF9">
    <property type="entry name" value="MULTIDRUG RESISTANCE PROTEIN MDTO"/>
    <property type="match status" value="1"/>
</dbReference>
<feature type="transmembrane region" description="Helical" evidence="8">
    <location>
        <begin position="560"/>
        <end position="581"/>
    </location>
</feature>
<dbReference type="GO" id="GO:0005886">
    <property type="term" value="C:plasma membrane"/>
    <property type="evidence" value="ECO:0007669"/>
    <property type="project" value="UniProtKB-SubCell"/>
</dbReference>
<feature type="transmembrane region" description="Helical" evidence="8">
    <location>
        <begin position="134"/>
        <end position="154"/>
    </location>
</feature>
<keyword evidence="5 8" id="KW-1133">Transmembrane helix</keyword>
<dbReference type="GO" id="GO:0022857">
    <property type="term" value="F:transmembrane transporter activity"/>
    <property type="evidence" value="ECO:0007669"/>
    <property type="project" value="InterPro"/>
</dbReference>
<feature type="transmembrane region" description="Helical" evidence="8">
    <location>
        <begin position="488"/>
        <end position="508"/>
    </location>
</feature>
<keyword evidence="10" id="KW-1185">Reference proteome</keyword>
<dbReference type="Pfam" id="PF04632">
    <property type="entry name" value="FUSC"/>
    <property type="match status" value="1"/>
</dbReference>
<feature type="transmembrane region" description="Helical" evidence="8">
    <location>
        <begin position="82"/>
        <end position="103"/>
    </location>
</feature>
<feature type="transmembrane region" description="Helical" evidence="8">
    <location>
        <begin position="108"/>
        <end position="128"/>
    </location>
</feature>
<evidence type="ECO:0000256" key="6">
    <source>
        <dbReference type="ARBA" id="ARBA00023136"/>
    </source>
</evidence>
<name>A0AAD8Y5L0_9STRA</name>
<feature type="region of interest" description="Disordered" evidence="7">
    <location>
        <begin position="1"/>
        <end position="39"/>
    </location>
</feature>
<comment type="subcellular location">
    <subcellularLocation>
        <location evidence="1">Cell membrane</location>
        <topology evidence="1">Multi-pass membrane protein</topology>
    </subcellularLocation>
</comment>
<feature type="transmembrane region" description="Helical" evidence="8">
    <location>
        <begin position="588"/>
        <end position="605"/>
    </location>
</feature>
<protein>
    <submittedName>
        <fullName evidence="9">Aromatic acid exporter family protein</fullName>
    </submittedName>
</protein>
<dbReference type="PANTHER" id="PTHR30509">
    <property type="entry name" value="P-HYDROXYBENZOIC ACID EFFLUX PUMP SUBUNIT-RELATED"/>
    <property type="match status" value="1"/>
</dbReference>
<proteinExistence type="predicted"/>
<dbReference type="Proteomes" id="UP001224775">
    <property type="component" value="Unassembled WGS sequence"/>
</dbReference>
<comment type="caution">
    <text evidence="9">The sequence shown here is derived from an EMBL/GenBank/DDBJ whole genome shotgun (WGS) entry which is preliminary data.</text>
</comment>
<evidence type="ECO:0000256" key="1">
    <source>
        <dbReference type="ARBA" id="ARBA00004651"/>
    </source>
</evidence>
<evidence type="ECO:0000256" key="8">
    <source>
        <dbReference type="SAM" id="Phobius"/>
    </source>
</evidence>
<dbReference type="InterPro" id="IPR006726">
    <property type="entry name" value="PHBA_efflux_AaeB/fusaric-R"/>
</dbReference>
<feature type="transmembrane region" description="Helical" evidence="8">
    <location>
        <begin position="197"/>
        <end position="219"/>
    </location>
</feature>
<evidence type="ECO:0000256" key="2">
    <source>
        <dbReference type="ARBA" id="ARBA00022448"/>
    </source>
</evidence>
<keyword evidence="6 8" id="KW-0472">Membrane</keyword>
<gene>
    <name evidence="9" type="ORF">QTG54_009367</name>
</gene>
<keyword evidence="4 8" id="KW-0812">Transmembrane</keyword>
<evidence type="ECO:0000256" key="3">
    <source>
        <dbReference type="ARBA" id="ARBA00022475"/>
    </source>
</evidence>
<accession>A0AAD8Y5L0</accession>
<keyword evidence="3" id="KW-1003">Cell membrane</keyword>
<keyword evidence="2" id="KW-0813">Transport</keyword>
<evidence type="ECO:0000256" key="4">
    <source>
        <dbReference type="ARBA" id="ARBA00022692"/>
    </source>
</evidence>
<reference evidence="9" key="1">
    <citation type="submission" date="2023-06" db="EMBL/GenBank/DDBJ databases">
        <title>Survivors Of The Sea: Transcriptome response of Skeletonema marinoi to long-term dormancy.</title>
        <authorList>
            <person name="Pinder M.I.M."/>
            <person name="Kourtchenko O."/>
            <person name="Robertson E.K."/>
            <person name="Larsson T."/>
            <person name="Maumus F."/>
            <person name="Osuna-Cruz C.M."/>
            <person name="Vancaester E."/>
            <person name="Stenow R."/>
            <person name="Vandepoele K."/>
            <person name="Ploug H."/>
            <person name="Bruchert V."/>
            <person name="Godhe A."/>
            <person name="Topel M."/>
        </authorList>
    </citation>
    <scope>NUCLEOTIDE SEQUENCE</scope>
    <source>
        <strain evidence="9">R05AC</strain>
    </source>
</reference>
<organism evidence="9 10">
    <name type="scientific">Skeletonema marinoi</name>
    <dbReference type="NCBI Taxonomy" id="267567"/>
    <lineage>
        <taxon>Eukaryota</taxon>
        <taxon>Sar</taxon>
        <taxon>Stramenopiles</taxon>
        <taxon>Ochrophyta</taxon>
        <taxon>Bacillariophyta</taxon>
        <taxon>Coscinodiscophyceae</taxon>
        <taxon>Thalassiosirophycidae</taxon>
        <taxon>Thalassiosirales</taxon>
        <taxon>Skeletonemataceae</taxon>
        <taxon>Skeletonema</taxon>
        <taxon>Skeletonema marinoi-dohrnii complex</taxon>
    </lineage>
</organism>
<evidence type="ECO:0000313" key="10">
    <source>
        <dbReference type="Proteomes" id="UP001224775"/>
    </source>
</evidence>
<evidence type="ECO:0000256" key="5">
    <source>
        <dbReference type="ARBA" id="ARBA00022989"/>
    </source>
</evidence>
<dbReference type="AlphaFoldDB" id="A0AAD8Y5L0"/>
<evidence type="ECO:0000256" key="7">
    <source>
        <dbReference type="SAM" id="MobiDB-lite"/>
    </source>
</evidence>
<evidence type="ECO:0000313" key="9">
    <source>
        <dbReference type="EMBL" id="KAK1739608.1"/>
    </source>
</evidence>
<dbReference type="EMBL" id="JATAAI010000017">
    <property type="protein sequence ID" value="KAK1739608.1"/>
    <property type="molecule type" value="Genomic_DNA"/>
</dbReference>